<sequence>MRSSNSSPSIIAAAQWLADEKEPPRIAVPVLRDKFGLTALEACEAIRLAQNYRIVRRAFG</sequence>
<organism evidence="1 2">
    <name type="scientific">Rhizobium leguminosarum</name>
    <dbReference type="NCBI Taxonomy" id="384"/>
    <lineage>
        <taxon>Bacteria</taxon>
        <taxon>Pseudomonadati</taxon>
        <taxon>Pseudomonadota</taxon>
        <taxon>Alphaproteobacteria</taxon>
        <taxon>Hyphomicrobiales</taxon>
        <taxon>Rhizobiaceae</taxon>
        <taxon>Rhizobium/Agrobacterium group</taxon>
        <taxon>Rhizobium</taxon>
    </lineage>
</organism>
<dbReference type="EMBL" id="WUFV01000005">
    <property type="protein sequence ID" value="NEK15694.1"/>
    <property type="molecule type" value="Genomic_DNA"/>
</dbReference>
<accession>A0A7K3VFT5</accession>
<dbReference type="AlphaFoldDB" id="A0A7K3VFT5"/>
<dbReference type="RefSeq" id="WP_164046882.1">
    <property type="nucleotide sequence ID" value="NZ_WUFV01000005.1"/>
</dbReference>
<evidence type="ECO:0000313" key="2">
    <source>
        <dbReference type="Proteomes" id="UP000471705"/>
    </source>
</evidence>
<gene>
    <name evidence="1" type="ORF">GR257_12610</name>
</gene>
<proteinExistence type="predicted"/>
<dbReference type="Proteomes" id="UP000471705">
    <property type="component" value="Unassembled WGS sequence"/>
</dbReference>
<name>A0A7K3VFT5_RHILE</name>
<comment type="caution">
    <text evidence="1">The sequence shown here is derived from an EMBL/GenBank/DDBJ whole genome shotgun (WGS) entry which is preliminary data.</text>
</comment>
<reference evidence="1 2" key="1">
    <citation type="submission" date="2019-12" db="EMBL/GenBank/DDBJ databases">
        <title>Rhizobium genotypes associated with high levels of biological nitrogen fixation by grain legumes in a temperate-maritime cropping system.</title>
        <authorList>
            <person name="Maluk M."/>
            <person name="Francesc Ferrando Molina F."/>
            <person name="Lopez Del Egido L."/>
            <person name="Lafos M."/>
            <person name="Langarica-Fuentes A."/>
            <person name="Gebre Yohannes G."/>
            <person name="Young M.W."/>
            <person name="Martin P."/>
            <person name="Gantlett R."/>
            <person name="Kenicer G."/>
            <person name="Hawes C."/>
            <person name="Begg G.S."/>
            <person name="Quilliam R.S."/>
            <person name="Squire G.R."/>
            <person name="Poole P.S."/>
            <person name="Young P.W."/>
            <person name="Iannetta P.M."/>
            <person name="James E.K."/>
        </authorList>
    </citation>
    <scope>NUCLEOTIDE SEQUENCE [LARGE SCALE GENOMIC DNA]</scope>
    <source>
        <strain evidence="1 2">JHI54</strain>
    </source>
</reference>
<evidence type="ECO:0000313" key="1">
    <source>
        <dbReference type="EMBL" id="NEK15694.1"/>
    </source>
</evidence>
<protein>
    <submittedName>
        <fullName evidence="1">Uncharacterized protein</fullName>
    </submittedName>
</protein>